<keyword evidence="5 8" id="KW-0067">ATP-binding</keyword>
<dbReference type="CDD" id="cd00477">
    <property type="entry name" value="FTHFS"/>
    <property type="match status" value="1"/>
</dbReference>
<evidence type="ECO:0000256" key="1">
    <source>
        <dbReference type="ARBA" id="ARBA00004777"/>
    </source>
</evidence>
<dbReference type="GO" id="GO:0035999">
    <property type="term" value="P:tetrahydrofolate interconversion"/>
    <property type="evidence" value="ECO:0007669"/>
    <property type="project" value="UniProtKB-UniRule"/>
</dbReference>
<feature type="binding site" evidence="8">
    <location>
        <begin position="65"/>
        <end position="72"/>
    </location>
    <ligand>
        <name>ATP</name>
        <dbReference type="ChEBI" id="CHEBI:30616"/>
    </ligand>
</feature>
<evidence type="ECO:0000256" key="3">
    <source>
        <dbReference type="ARBA" id="ARBA00022598"/>
    </source>
</evidence>
<evidence type="ECO:0000313" key="9">
    <source>
        <dbReference type="EMBL" id="ADL03749.1"/>
    </source>
</evidence>
<comment type="pathway">
    <text evidence="1 8">One-carbon metabolism; tetrahydrofolate interconversion.</text>
</comment>
<dbReference type="STRING" id="610130.Closa_1135"/>
<keyword evidence="4 8" id="KW-0547">Nucleotide-binding</keyword>
<dbReference type="UniPathway" id="UPA00193"/>
<dbReference type="EC" id="6.3.4.3" evidence="8"/>
<dbReference type="SUPFAM" id="SSF52540">
    <property type="entry name" value="P-loop containing nucleoside triphosphate hydrolases"/>
    <property type="match status" value="1"/>
</dbReference>
<dbReference type="Gene3D" id="3.10.410.10">
    <property type="entry name" value="Formyltetrahydrofolate synthetase, domain 3"/>
    <property type="match status" value="1"/>
</dbReference>
<dbReference type="FunFam" id="3.10.410.10:FF:000001">
    <property type="entry name" value="Putative formate--tetrahydrofolate ligase"/>
    <property type="match status" value="1"/>
</dbReference>
<dbReference type="NCBIfam" id="NF010030">
    <property type="entry name" value="PRK13505.1"/>
    <property type="match status" value="1"/>
</dbReference>
<keyword evidence="10" id="KW-1185">Reference proteome</keyword>
<dbReference type="EMBL" id="CP002109">
    <property type="protein sequence ID" value="ADL03749.1"/>
    <property type="molecule type" value="Genomic_DNA"/>
</dbReference>
<evidence type="ECO:0000256" key="6">
    <source>
        <dbReference type="ARBA" id="ARBA00049033"/>
    </source>
</evidence>
<dbReference type="Pfam" id="PF01268">
    <property type="entry name" value="FTHFS"/>
    <property type="match status" value="1"/>
</dbReference>
<dbReference type="eggNOG" id="COG2759">
    <property type="taxonomic scope" value="Bacteria"/>
</dbReference>
<dbReference type="InterPro" id="IPR027417">
    <property type="entry name" value="P-loop_NTPase"/>
</dbReference>
<comment type="catalytic activity">
    <reaction evidence="6 8">
        <text>(6S)-5,6,7,8-tetrahydrofolate + formate + ATP = (6R)-10-formyltetrahydrofolate + ADP + phosphate</text>
        <dbReference type="Rhea" id="RHEA:20221"/>
        <dbReference type="ChEBI" id="CHEBI:15740"/>
        <dbReference type="ChEBI" id="CHEBI:30616"/>
        <dbReference type="ChEBI" id="CHEBI:43474"/>
        <dbReference type="ChEBI" id="CHEBI:57453"/>
        <dbReference type="ChEBI" id="CHEBI:195366"/>
        <dbReference type="ChEBI" id="CHEBI:456216"/>
        <dbReference type="EC" id="6.3.4.3"/>
    </reaction>
</comment>
<dbReference type="PROSITE" id="PS00722">
    <property type="entry name" value="FTHFS_2"/>
    <property type="match status" value="1"/>
</dbReference>
<dbReference type="PaxDb" id="610130-Closa_1135"/>
<dbReference type="KEGG" id="csh:Closa_1135"/>
<keyword evidence="2 8" id="KW-0554">One-carbon metabolism</keyword>
<evidence type="ECO:0000313" key="10">
    <source>
        <dbReference type="Proteomes" id="UP000001662"/>
    </source>
</evidence>
<dbReference type="AlphaFoldDB" id="D9R7M0"/>
<reference evidence="9" key="1">
    <citation type="submission" date="2010-07" db="EMBL/GenBank/DDBJ databases">
        <title>Complete sequence of Clostridium saccharolyticum WM1.</title>
        <authorList>
            <consortium name="US DOE Joint Genome Institute"/>
            <person name="Lucas S."/>
            <person name="Copeland A."/>
            <person name="Lapidus A."/>
            <person name="Cheng J.-F."/>
            <person name="Bruce D."/>
            <person name="Goodwin L."/>
            <person name="Pitluck S."/>
            <person name="Chertkov O."/>
            <person name="Detter J.C."/>
            <person name="Han C."/>
            <person name="Tapia R."/>
            <person name="Land M."/>
            <person name="Hauser L."/>
            <person name="Chang Y.-J."/>
            <person name="Jeffries C."/>
            <person name="Kyrpides N."/>
            <person name="Ivanova N."/>
            <person name="Mikhailova N."/>
            <person name="Mouttaki H."/>
            <person name="Lin L."/>
            <person name="Zhou J."/>
            <person name="Hemme C.L."/>
            <person name="Woyke T."/>
        </authorList>
    </citation>
    <scope>NUCLEOTIDE SEQUENCE [LARGE SCALE GENOMIC DNA]</scope>
    <source>
        <strain evidence="9">WM1</strain>
    </source>
</reference>
<keyword evidence="3 8" id="KW-0436">Ligase</keyword>
<name>D9R7M0_LACSW</name>
<dbReference type="OrthoDB" id="9761733at2"/>
<evidence type="ECO:0000256" key="8">
    <source>
        <dbReference type="HAMAP-Rule" id="MF_01543"/>
    </source>
</evidence>
<dbReference type="PROSITE" id="PS00721">
    <property type="entry name" value="FTHFS_1"/>
    <property type="match status" value="1"/>
</dbReference>
<dbReference type="InterPro" id="IPR020628">
    <property type="entry name" value="Formate_THF_ligase_CS"/>
</dbReference>
<dbReference type="RefSeq" id="WP_013271844.1">
    <property type="nucleotide sequence ID" value="NC_014376.1"/>
</dbReference>
<dbReference type="Gene3D" id="3.40.50.300">
    <property type="entry name" value="P-loop containing nucleotide triphosphate hydrolases"/>
    <property type="match status" value="1"/>
</dbReference>
<sequence>MKTDVQIAQEANMLPIAEVAKNLGILEDELELYGKHKAKVSLDVLKRLENKPDAKLVLVTAINPTPAGEGKTTTNVGLSMGLNKIGKKAITALREPSLGPCFGVKGGAAGGGYAQVVPMDDINLHFTGDFHAITSAHNLLAALLDNHLHQGNALRIDPKKIVWKRVVDMNDRSLRNIIVGLGGKGDGVVRQAGFDITVASEIMAILCLATSMSDLKERLSRMVVAYNTDGNPVTAGDLEATGAMALLLKDAIKPNLVQTLENTPAFIHGGPFANIAHGCNSVLATKVALKLADYVITEAGFGADLGAEKFFDIKCRFAGLNPDAVVIVATVRALKMNGGVPKTELSTENLNALEKGIANLERHLENLEKFGVSAVVAINKFPADTEAELELLREKCAARGVEVILSDVFAKGGEGGIALASKVVKICETKKSNYAPLYDVDGSIAEKITTIAQEIYRADGVDFTADAKKQIAELEKLSLDKMPICMAKTQYSFSDNANLLGAPIGFRITVREVKVSAGAGFIVAITGDIMTMPGLPKVPAANGMDITEDGVIIGLS</sequence>
<gene>
    <name evidence="8" type="primary">fhs</name>
    <name evidence="9" type="ordered locus">Closa_1135</name>
</gene>
<dbReference type="Proteomes" id="UP000001662">
    <property type="component" value="Chromosome"/>
</dbReference>
<dbReference type="HAMAP" id="MF_01543">
    <property type="entry name" value="FTHFS"/>
    <property type="match status" value="1"/>
</dbReference>
<proteinExistence type="inferred from homology"/>
<dbReference type="FunFam" id="3.30.1510.10:FF:000001">
    <property type="entry name" value="Formate--tetrahydrofolate ligase"/>
    <property type="match status" value="1"/>
</dbReference>
<evidence type="ECO:0000256" key="5">
    <source>
        <dbReference type="ARBA" id="ARBA00022840"/>
    </source>
</evidence>
<organism evidence="9 10">
    <name type="scientific">Lacrimispora saccharolytica (strain ATCC 35040 / DSM 2544 / NRCC 2533 / WM1)</name>
    <name type="common">Clostridium saccharolyticum</name>
    <dbReference type="NCBI Taxonomy" id="610130"/>
    <lineage>
        <taxon>Bacteria</taxon>
        <taxon>Bacillati</taxon>
        <taxon>Bacillota</taxon>
        <taxon>Clostridia</taxon>
        <taxon>Lachnospirales</taxon>
        <taxon>Lachnospiraceae</taxon>
        <taxon>Lacrimispora</taxon>
    </lineage>
</organism>
<dbReference type="Gene3D" id="3.30.1510.10">
    <property type="entry name" value="Domain 2, N(10)-formyltetrahydrofolate synthetase"/>
    <property type="match status" value="1"/>
</dbReference>
<evidence type="ECO:0000256" key="2">
    <source>
        <dbReference type="ARBA" id="ARBA00022563"/>
    </source>
</evidence>
<comment type="similarity">
    <text evidence="7 8">Belongs to the formate--tetrahydrofolate ligase family.</text>
</comment>
<dbReference type="GO" id="GO:0005524">
    <property type="term" value="F:ATP binding"/>
    <property type="evidence" value="ECO:0007669"/>
    <property type="project" value="UniProtKB-UniRule"/>
</dbReference>
<dbReference type="GO" id="GO:0004329">
    <property type="term" value="F:formate-tetrahydrofolate ligase activity"/>
    <property type="evidence" value="ECO:0007669"/>
    <property type="project" value="UniProtKB-UniRule"/>
</dbReference>
<dbReference type="InterPro" id="IPR000559">
    <property type="entry name" value="Formate_THF_ligase"/>
</dbReference>
<dbReference type="HOGENOM" id="CLU_003601_3_3_9"/>
<accession>D9R7M0</accession>
<protein>
    <recommendedName>
        <fullName evidence="8">Formate--tetrahydrofolate ligase</fullName>
        <ecNumber evidence="8">6.3.4.3</ecNumber>
    </recommendedName>
    <alternativeName>
        <fullName evidence="8">Formyltetrahydrofolate synthetase</fullName>
        <shortName evidence="8">FHS</shortName>
        <shortName evidence="8">FTHFS</shortName>
    </alternativeName>
</protein>
<evidence type="ECO:0000256" key="7">
    <source>
        <dbReference type="ARBA" id="ARBA00061363"/>
    </source>
</evidence>
<evidence type="ECO:0000256" key="4">
    <source>
        <dbReference type="ARBA" id="ARBA00022741"/>
    </source>
</evidence>